<reference evidence="4 5" key="1">
    <citation type="submission" date="2019-01" db="EMBL/GenBank/DDBJ databases">
        <authorList>
            <person name="B I."/>
            <person name="Ch S."/>
            <person name="Ch V.R."/>
        </authorList>
    </citation>
    <scope>NUCLEOTIDE SEQUENCE [LARGE SCALE GENOMIC DNA]</scope>
    <source>
        <strain evidence="4 5">JC507</strain>
    </source>
</reference>
<feature type="domain" description="DUF4377" evidence="3">
    <location>
        <begin position="33"/>
        <end position="107"/>
    </location>
</feature>
<evidence type="ECO:0000259" key="2">
    <source>
        <dbReference type="Pfam" id="PF03724"/>
    </source>
</evidence>
<sequence>MNYKSLITTCILSLTLLACNATQKFKEKTILIGAETKPCDAGAGMTRCMQVKWSEDQKYWGYFYDHIEGFNYQEGYEYELVIKEEKVEDPQADASSVKITLVKELSKKKMLPTLSNNQLSKKPFTSSHLFTARYNGTDFHQCMGRTALCPDRCGESGNLAKFSIIDYKNHLINGKAGTEKLKEYAVLISDYYKKDLNKPYVAAIKSLNKGDIVTINLDFVYDTTQPVVKTEQKIISITKNSGQNSNTGQLPNNETITDKRWTLVEFMGKTVMADGKDYYIIFHTKDKRVETKVGCNLMRSTYEMENIYALKINALASTRMACKNGQINEIEYSKQIQNVNNFTVSADGKRLSLNKNRMSPIAVFQLGK</sequence>
<dbReference type="RefSeq" id="WP_076597627.1">
    <property type="nucleotide sequence ID" value="NZ_SDLV01000023.1"/>
</dbReference>
<dbReference type="InterPro" id="IPR038670">
    <property type="entry name" value="HslJ-like_sf"/>
</dbReference>
<dbReference type="Pfam" id="PF03724">
    <property type="entry name" value="META"/>
    <property type="match status" value="1"/>
</dbReference>
<feature type="chain" id="PRO_5047232684" evidence="1">
    <location>
        <begin position="21"/>
        <end position="368"/>
    </location>
</feature>
<evidence type="ECO:0000256" key="1">
    <source>
        <dbReference type="SAM" id="SignalP"/>
    </source>
</evidence>
<protein>
    <submittedName>
        <fullName evidence="4">DUF4377 domain-containing protein</fullName>
    </submittedName>
</protein>
<evidence type="ECO:0000313" key="5">
    <source>
        <dbReference type="Proteomes" id="UP000306038"/>
    </source>
</evidence>
<keyword evidence="1" id="KW-0732">Signal</keyword>
<dbReference type="PANTHER" id="PTHR35535">
    <property type="entry name" value="HEAT SHOCK PROTEIN HSLJ"/>
    <property type="match status" value="1"/>
</dbReference>
<feature type="domain" description="DUF306" evidence="2">
    <location>
        <begin position="254"/>
        <end position="364"/>
    </location>
</feature>
<dbReference type="EMBL" id="SDLV01000023">
    <property type="protein sequence ID" value="THV58948.1"/>
    <property type="molecule type" value="Genomic_DNA"/>
</dbReference>
<organism evidence="4 5">
    <name type="scientific">Chryseobacterium candidae</name>
    <dbReference type="NCBI Taxonomy" id="1978493"/>
    <lineage>
        <taxon>Bacteria</taxon>
        <taxon>Pseudomonadati</taxon>
        <taxon>Bacteroidota</taxon>
        <taxon>Flavobacteriia</taxon>
        <taxon>Flavobacteriales</taxon>
        <taxon>Weeksellaceae</taxon>
        <taxon>Chryseobacterium group</taxon>
        <taxon>Chryseobacterium</taxon>
    </lineage>
</organism>
<dbReference type="InterPro" id="IPR005184">
    <property type="entry name" value="DUF306_Meta_HslJ"/>
</dbReference>
<dbReference type="Gene3D" id="2.40.128.270">
    <property type="match status" value="1"/>
</dbReference>
<keyword evidence="5" id="KW-1185">Reference proteome</keyword>
<dbReference type="InterPro" id="IPR053147">
    <property type="entry name" value="Hsp_HslJ-like"/>
</dbReference>
<dbReference type="InterPro" id="IPR025485">
    <property type="entry name" value="DUF4377"/>
</dbReference>
<evidence type="ECO:0000313" key="4">
    <source>
        <dbReference type="EMBL" id="THV58948.1"/>
    </source>
</evidence>
<gene>
    <name evidence="4" type="ORF">EK417_11300</name>
</gene>
<proteinExistence type="predicted"/>
<name>A0ABY2R677_9FLAO</name>
<comment type="caution">
    <text evidence="4">The sequence shown here is derived from an EMBL/GenBank/DDBJ whole genome shotgun (WGS) entry which is preliminary data.</text>
</comment>
<dbReference type="Proteomes" id="UP000306038">
    <property type="component" value="Unassembled WGS sequence"/>
</dbReference>
<dbReference type="PROSITE" id="PS51257">
    <property type="entry name" value="PROKAR_LIPOPROTEIN"/>
    <property type="match status" value="1"/>
</dbReference>
<dbReference type="PANTHER" id="PTHR35535:SF1">
    <property type="entry name" value="HEAT SHOCK PROTEIN HSLJ"/>
    <property type="match status" value="1"/>
</dbReference>
<evidence type="ECO:0000259" key="3">
    <source>
        <dbReference type="Pfam" id="PF14302"/>
    </source>
</evidence>
<dbReference type="Pfam" id="PF14302">
    <property type="entry name" value="DUF4377"/>
    <property type="match status" value="1"/>
</dbReference>
<feature type="signal peptide" evidence="1">
    <location>
        <begin position="1"/>
        <end position="20"/>
    </location>
</feature>
<accession>A0ABY2R677</accession>